<name>A0ABW2XNL3_9ACTN</name>
<sequence length="146" mass="16823">MSDLTDFITDRLDVDEEAARDALARTTTRRHRLSGQTVHVPDRPADWGPDAVWPPERVLADVGAKRRIVALHPHTTMRREIGEEHLRSMYGPNWERRLIHLDDLYCRTCHVADGKITNDAGIPCLTLRLLALPYADHPAYRDEWRP</sequence>
<dbReference type="RefSeq" id="WP_131763833.1">
    <property type="nucleotide sequence ID" value="NZ_CAACUY010000414.1"/>
</dbReference>
<organism evidence="1 2">
    <name type="scientific">Actinomadura fibrosa</name>
    <dbReference type="NCBI Taxonomy" id="111802"/>
    <lineage>
        <taxon>Bacteria</taxon>
        <taxon>Bacillati</taxon>
        <taxon>Actinomycetota</taxon>
        <taxon>Actinomycetes</taxon>
        <taxon>Streptosporangiales</taxon>
        <taxon>Thermomonosporaceae</taxon>
        <taxon>Actinomadura</taxon>
    </lineage>
</organism>
<proteinExistence type="predicted"/>
<protein>
    <submittedName>
        <fullName evidence="1">DUF6221 family protein</fullName>
    </submittedName>
</protein>
<keyword evidence="2" id="KW-1185">Reference proteome</keyword>
<evidence type="ECO:0000313" key="2">
    <source>
        <dbReference type="Proteomes" id="UP001597063"/>
    </source>
</evidence>
<dbReference type="EMBL" id="JBHTGP010000012">
    <property type="protein sequence ID" value="MFD0687245.1"/>
    <property type="molecule type" value="Genomic_DNA"/>
</dbReference>
<comment type="caution">
    <text evidence="1">The sequence shown here is derived from an EMBL/GenBank/DDBJ whole genome shotgun (WGS) entry which is preliminary data.</text>
</comment>
<reference evidence="2" key="1">
    <citation type="journal article" date="2019" name="Int. J. Syst. Evol. Microbiol.">
        <title>The Global Catalogue of Microorganisms (GCM) 10K type strain sequencing project: providing services to taxonomists for standard genome sequencing and annotation.</title>
        <authorList>
            <consortium name="The Broad Institute Genomics Platform"/>
            <consortium name="The Broad Institute Genome Sequencing Center for Infectious Disease"/>
            <person name="Wu L."/>
            <person name="Ma J."/>
        </authorList>
    </citation>
    <scope>NUCLEOTIDE SEQUENCE [LARGE SCALE GENOMIC DNA]</scope>
    <source>
        <strain evidence="2">JCM 9371</strain>
    </source>
</reference>
<gene>
    <name evidence="1" type="ORF">ACFQZM_22290</name>
</gene>
<dbReference type="Proteomes" id="UP001597063">
    <property type="component" value="Unassembled WGS sequence"/>
</dbReference>
<dbReference type="Pfam" id="PF19730">
    <property type="entry name" value="DUF6221"/>
    <property type="match status" value="1"/>
</dbReference>
<accession>A0ABW2XNL3</accession>
<evidence type="ECO:0000313" key="1">
    <source>
        <dbReference type="EMBL" id="MFD0687245.1"/>
    </source>
</evidence>
<dbReference type="InterPro" id="IPR046193">
    <property type="entry name" value="DUF6221"/>
</dbReference>